<evidence type="ECO:0000313" key="6">
    <source>
        <dbReference type="EMBL" id="KAL0457025.1"/>
    </source>
</evidence>
<protein>
    <submittedName>
        <fullName evidence="6">Caffeine synthase 1</fullName>
    </submittedName>
</protein>
<dbReference type="PANTHER" id="PTHR31009">
    <property type="entry name" value="S-ADENOSYL-L-METHIONINE:CARBOXYL METHYLTRANSFERASE FAMILY PROTEIN"/>
    <property type="match status" value="1"/>
</dbReference>
<evidence type="ECO:0000256" key="5">
    <source>
        <dbReference type="ARBA" id="ARBA00022842"/>
    </source>
</evidence>
<evidence type="ECO:0000256" key="1">
    <source>
        <dbReference type="ARBA" id="ARBA00007967"/>
    </source>
</evidence>
<dbReference type="SUPFAM" id="SSF53335">
    <property type="entry name" value="S-adenosyl-L-methionine-dependent methyltransferases"/>
    <property type="match status" value="1"/>
</dbReference>
<dbReference type="Gene3D" id="1.10.1200.270">
    <property type="entry name" value="Methyltransferase, alpha-helical capping domain"/>
    <property type="match status" value="1"/>
</dbReference>
<comment type="caution">
    <text evidence="6">The sequence shown here is derived from an EMBL/GenBank/DDBJ whole genome shotgun (WGS) entry which is preliminary data.</text>
</comment>
<dbReference type="EMBL" id="JACGWN010000003">
    <property type="protein sequence ID" value="KAL0457025.1"/>
    <property type="molecule type" value="Genomic_DNA"/>
</dbReference>
<dbReference type="GO" id="GO:0046872">
    <property type="term" value="F:metal ion binding"/>
    <property type="evidence" value="ECO:0007669"/>
    <property type="project" value="UniProtKB-KW"/>
</dbReference>
<comment type="similarity">
    <text evidence="1">Belongs to the methyltransferase superfamily. Type-7 methyltransferase family.</text>
</comment>
<keyword evidence="2" id="KW-0489">Methyltransferase</keyword>
<reference evidence="6" key="2">
    <citation type="journal article" date="2024" name="Plant">
        <title>Genomic evolution and insights into agronomic trait innovations of Sesamum species.</title>
        <authorList>
            <person name="Miao H."/>
            <person name="Wang L."/>
            <person name="Qu L."/>
            <person name="Liu H."/>
            <person name="Sun Y."/>
            <person name="Le M."/>
            <person name="Wang Q."/>
            <person name="Wei S."/>
            <person name="Zheng Y."/>
            <person name="Lin W."/>
            <person name="Duan Y."/>
            <person name="Cao H."/>
            <person name="Xiong S."/>
            <person name="Wang X."/>
            <person name="Wei L."/>
            <person name="Li C."/>
            <person name="Ma Q."/>
            <person name="Ju M."/>
            <person name="Zhao R."/>
            <person name="Li G."/>
            <person name="Mu C."/>
            <person name="Tian Q."/>
            <person name="Mei H."/>
            <person name="Zhang T."/>
            <person name="Gao T."/>
            <person name="Zhang H."/>
        </authorList>
    </citation>
    <scope>NUCLEOTIDE SEQUENCE</scope>
    <source>
        <strain evidence="6">KEN1</strain>
    </source>
</reference>
<dbReference type="GO" id="GO:0008168">
    <property type="term" value="F:methyltransferase activity"/>
    <property type="evidence" value="ECO:0007669"/>
    <property type="project" value="UniProtKB-KW"/>
</dbReference>
<evidence type="ECO:0000256" key="2">
    <source>
        <dbReference type="ARBA" id="ARBA00022603"/>
    </source>
</evidence>
<keyword evidence="4" id="KW-0479">Metal-binding</keyword>
<evidence type="ECO:0000256" key="3">
    <source>
        <dbReference type="ARBA" id="ARBA00022679"/>
    </source>
</evidence>
<dbReference type="InterPro" id="IPR042086">
    <property type="entry name" value="MeTrfase_capping"/>
</dbReference>
<organism evidence="6">
    <name type="scientific">Sesamum latifolium</name>
    <dbReference type="NCBI Taxonomy" id="2727402"/>
    <lineage>
        <taxon>Eukaryota</taxon>
        <taxon>Viridiplantae</taxon>
        <taxon>Streptophyta</taxon>
        <taxon>Embryophyta</taxon>
        <taxon>Tracheophyta</taxon>
        <taxon>Spermatophyta</taxon>
        <taxon>Magnoliopsida</taxon>
        <taxon>eudicotyledons</taxon>
        <taxon>Gunneridae</taxon>
        <taxon>Pentapetalae</taxon>
        <taxon>asterids</taxon>
        <taxon>lamiids</taxon>
        <taxon>Lamiales</taxon>
        <taxon>Pedaliaceae</taxon>
        <taxon>Sesamum</taxon>
    </lineage>
</organism>
<proteinExistence type="inferred from homology"/>
<dbReference type="Pfam" id="PF03492">
    <property type="entry name" value="Methyltransf_7"/>
    <property type="match status" value="1"/>
</dbReference>
<keyword evidence="5" id="KW-0460">Magnesium</keyword>
<dbReference type="InterPro" id="IPR029063">
    <property type="entry name" value="SAM-dependent_MTases_sf"/>
</dbReference>
<dbReference type="Gene3D" id="3.40.50.150">
    <property type="entry name" value="Vaccinia Virus protein VP39"/>
    <property type="match status" value="1"/>
</dbReference>
<reference evidence="6" key="1">
    <citation type="submission" date="2020-06" db="EMBL/GenBank/DDBJ databases">
        <authorList>
            <person name="Li T."/>
            <person name="Hu X."/>
            <person name="Zhang T."/>
            <person name="Song X."/>
            <person name="Zhang H."/>
            <person name="Dai N."/>
            <person name="Sheng W."/>
            <person name="Hou X."/>
            <person name="Wei L."/>
        </authorList>
    </citation>
    <scope>NUCLEOTIDE SEQUENCE</scope>
    <source>
        <strain evidence="6">KEN1</strain>
        <tissue evidence="6">Leaf</tissue>
    </source>
</reference>
<gene>
    <name evidence="6" type="ORF">Slati_1041700</name>
</gene>
<sequence length="359" mass="40565">MDVDKVFHMKGGIGETSYFKNSSLQESVAEKMKDITLDAIEQMYITVRPRSLGIADLGCSSGSNALLYIKRLVGAVEKATQSVQEAAPEFHVCLNDLPTNDFNTVFQALPDLYQELRKGRNIDEGPSVYVGAYPGSFYGRLFPENSLHFVYSFSSLHWLSRVPPGIYDKQGVSLNRKSIYITKNSPAQVCEAYAKQFRQDFSLFLNCRSHEVVRGGRMVLLLTGRSSADFYCKDNIFPWELLYQSFSILVSKGKVEEEEVDSYDVHYYGPSRPEIEDEVRKEGSFKLDRVELLKKETDCTSSGVAVAKTVRAVQESMLSHHFGEAILDELFDEYGRLLDREMAKEAVTFIDIALVLTKL</sequence>
<dbReference type="InterPro" id="IPR005299">
    <property type="entry name" value="MeTrfase_7"/>
</dbReference>
<keyword evidence="3" id="KW-0808">Transferase</keyword>
<evidence type="ECO:0000256" key="4">
    <source>
        <dbReference type="ARBA" id="ARBA00022723"/>
    </source>
</evidence>
<name>A0AAW2XTZ0_9LAMI</name>
<accession>A0AAW2XTZ0</accession>
<dbReference type="GO" id="GO:0032259">
    <property type="term" value="P:methylation"/>
    <property type="evidence" value="ECO:0007669"/>
    <property type="project" value="UniProtKB-KW"/>
</dbReference>
<dbReference type="AlphaFoldDB" id="A0AAW2XTZ0"/>